<gene>
    <name evidence="3" type="ORF">PCOAH_00042630</name>
</gene>
<dbReference type="GO" id="GO:0043634">
    <property type="term" value="P:polyadenylation-dependent ncRNA catabolic process"/>
    <property type="evidence" value="ECO:0007669"/>
    <property type="project" value="TreeGrafter"/>
</dbReference>
<proteinExistence type="predicted"/>
<name>A0A1B1E414_9APIC</name>
<sequence length="803" mass="90733">MDDFEYYFLPNEEESEQVKGAKLELHNVLKRNRERHSRVNKPMKAASNVISLLGEKEDASKGKMEGSAPWGDGEEGRYRGMNHTSARIGEQCSKRRRTNKADTKLQTGGEEEVPSEGPPVGENSNEDNQNSEVNTEGPIQPGDNVGETSFEGDRKGKRKFNEDNITHNGKSATMGDDEDKGDTSMKWTATGGSAKSRSNSCGGTSDEGDQLDPLSSGRSSSTDYLSHDKGKKEGKVKMETHPPGGNGQVSTRLASGMADNNTAATSASTIGREGRTPRSSGQGRVPEQPKRERKKYSGIMLLHKFKINYQSLTESEKKYYRYMMKKLRVHYDHERHIFYTDDVFTKCFTERVRQEKGNFNYLGYLEYACFYILEWLTPTREEKLLKQKSLVKLEVVVKSLFPKATMQPFGSFVTGLSIPGSDLDVCFLNIPLDDLDALLTISYALVKLEMVADIRIIKDARVKILKYTDKETGVQVDVCTNQLSSRQTTDFIKSKMEKYVYLRPLVILLKFFLNSRNLNETYIGGIGSFLLCCMVLHFLQLHPTTFDWNVFNNSYLVKLLLEFFSFYSIDYKVDYNCTVLRGLGHVMPRYLRREFEPGNRLCFENPIDTSLDIGKNAYKIRYVFYLFSHQFCALTSLIGGLRGKAGEALLAVDGSNGEAAGEVRDNVEEKQDSYVAETGGNMGCNMGDDVGGTEDQLSRYTEGDKLNAASSIFPLFFANFFNPDSIVFTKRLKANFPNPQWNMSHFDFSITTEEKHKLLEMLREEWASYFDQGVPPESATLFAAFDKAFPFSLDLYNNAFRYA</sequence>
<dbReference type="EMBL" id="CP016250">
    <property type="protein sequence ID" value="ANQ09670.1"/>
    <property type="molecule type" value="Genomic_DNA"/>
</dbReference>
<evidence type="ECO:0000256" key="1">
    <source>
        <dbReference type="SAM" id="MobiDB-lite"/>
    </source>
</evidence>
<dbReference type="GO" id="GO:0031123">
    <property type="term" value="P:RNA 3'-end processing"/>
    <property type="evidence" value="ECO:0007669"/>
    <property type="project" value="TreeGrafter"/>
</dbReference>
<dbReference type="PANTHER" id="PTHR23092">
    <property type="entry name" value="POLY(A) RNA POLYMERASE"/>
    <property type="match status" value="1"/>
</dbReference>
<dbReference type="KEGG" id="pcot:PCOAH_00042630"/>
<dbReference type="SUPFAM" id="SSF81301">
    <property type="entry name" value="Nucleotidyltransferase"/>
    <property type="match status" value="1"/>
</dbReference>
<feature type="region of interest" description="Disordered" evidence="1">
    <location>
        <begin position="54"/>
        <end position="293"/>
    </location>
</feature>
<dbReference type="GO" id="GO:0031499">
    <property type="term" value="C:TRAMP complex"/>
    <property type="evidence" value="ECO:0007669"/>
    <property type="project" value="TreeGrafter"/>
</dbReference>
<dbReference type="Pfam" id="PF22600">
    <property type="entry name" value="MTPAP-like_central"/>
    <property type="match status" value="1"/>
</dbReference>
<dbReference type="Gene3D" id="3.30.460.10">
    <property type="entry name" value="Beta Polymerase, domain 2"/>
    <property type="match status" value="1"/>
</dbReference>
<dbReference type="InterPro" id="IPR045862">
    <property type="entry name" value="Trf4-like"/>
</dbReference>
<feature type="domain" description="Poly(A) RNA polymerase mitochondrial-like central palm" evidence="2">
    <location>
        <begin position="374"/>
        <end position="492"/>
    </location>
</feature>
<evidence type="ECO:0000313" key="3">
    <source>
        <dbReference type="EMBL" id="ANQ09670.1"/>
    </source>
</evidence>
<dbReference type="VEuPathDB" id="PlasmoDB:PCOAH_00042630"/>
<dbReference type="InterPro" id="IPR043519">
    <property type="entry name" value="NT_sf"/>
</dbReference>
<reference evidence="4" key="1">
    <citation type="submission" date="2016-06" db="EMBL/GenBank/DDBJ databases">
        <title>First high quality genome sequence of Plasmodium coatneyi using continuous long reads from single molecule, real-time sequencing.</title>
        <authorList>
            <person name="Chien J.-T."/>
            <person name="Pakala S.B."/>
            <person name="Geraldo J.A."/>
            <person name="Lapp S.A."/>
            <person name="Barnwell J.W."/>
            <person name="Kissinger J.C."/>
            <person name="Galinski M.R."/>
            <person name="Humphrey J.C."/>
        </authorList>
    </citation>
    <scope>NUCLEOTIDE SEQUENCE [LARGE SCALE GENOMIC DNA]</scope>
    <source>
        <strain evidence="4">Hackeri</strain>
    </source>
</reference>
<dbReference type="GO" id="GO:1990817">
    <property type="term" value="F:poly(A) RNA polymerase activity"/>
    <property type="evidence" value="ECO:0007669"/>
    <property type="project" value="InterPro"/>
</dbReference>
<dbReference type="GO" id="GO:0003729">
    <property type="term" value="F:mRNA binding"/>
    <property type="evidence" value="ECO:0007669"/>
    <property type="project" value="TreeGrafter"/>
</dbReference>
<evidence type="ECO:0000313" key="4">
    <source>
        <dbReference type="Proteomes" id="UP000092716"/>
    </source>
</evidence>
<feature type="compositionally biased region" description="Basic and acidic residues" evidence="1">
    <location>
        <begin position="54"/>
        <end position="64"/>
    </location>
</feature>
<dbReference type="CDD" id="cd05402">
    <property type="entry name" value="NT_PAP_TUTase"/>
    <property type="match status" value="1"/>
</dbReference>
<dbReference type="InterPro" id="IPR054708">
    <property type="entry name" value="MTPAP-like_central"/>
</dbReference>
<accession>A0A1B1E414</accession>
<dbReference type="RefSeq" id="XP_019916365.1">
    <property type="nucleotide sequence ID" value="XM_020061047.1"/>
</dbReference>
<dbReference type="SUPFAM" id="SSF81631">
    <property type="entry name" value="PAP/OAS1 substrate-binding domain"/>
    <property type="match status" value="1"/>
</dbReference>
<dbReference type="AlphaFoldDB" id="A0A1B1E414"/>
<keyword evidence="4" id="KW-1185">Reference proteome</keyword>
<dbReference type="PANTHER" id="PTHR23092:SF15">
    <property type="entry name" value="INACTIVE NON-CANONICAL POLY(A) RNA POLYMERASE PROTEIN TRF4-2-RELATED"/>
    <property type="match status" value="1"/>
</dbReference>
<feature type="compositionally biased region" description="Polar residues" evidence="1">
    <location>
        <begin position="185"/>
        <end position="203"/>
    </location>
</feature>
<feature type="compositionally biased region" description="Basic and acidic residues" evidence="1">
    <location>
        <begin position="225"/>
        <end position="240"/>
    </location>
</feature>
<protein>
    <recommendedName>
        <fullName evidence="2">Poly(A) RNA polymerase mitochondrial-like central palm domain-containing protein</fullName>
    </recommendedName>
</protein>
<dbReference type="GeneID" id="30910994"/>
<dbReference type="OrthoDB" id="273917at2759"/>
<evidence type="ECO:0000259" key="2">
    <source>
        <dbReference type="Pfam" id="PF22600"/>
    </source>
</evidence>
<dbReference type="Gene3D" id="1.10.1410.10">
    <property type="match status" value="1"/>
</dbReference>
<feature type="compositionally biased region" description="Basic and acidic residues" evidence="1">
    <location>
        <begin position="151"/>
        <end position="165"/>
    </location>
</feature>
<organism evidence="3 4">
    <name type="scientific">Plasmodium coatneyi</name>
    <dbReference type="NCBI Taxonomy" id="208452"/>
    <lineage>
        <taxon>Eukaryota</taxon>
        <taxon>Sar</taxon>
        <taxon>Alveolata</taxon>
        <taxon>Apicomplexa</taxon>
        <taxon>Aconoidasida</taxon>
        <taxon>Haemosporida</taxon>
        <taxon>Plasmodiidae</taxon>
        <taxon>Plasmodium</taxon>
    </lineage>
</organism>
<dbReference type="GO" id="GO:0005730">
    <property type="term" value="C:nucleolus"/>
    <property type="evidence" value="ECO:0007669"/>
    <property type="project" value="TreeGrafter"/>
</dbReference>
<feature type="compositionally biased region" description="Low complexity" evidence="1">
    <location>
        <begin position="260"/>
        <end position="269"/>
    </location>
</feature>
<dbReference type="Proteomes" id="UP000092716">
    <property type="component" value="Chromosome 12"/>
</dbReference>